<evidence type="ECO:0000313" key="2">
    <source>
        <dbReference type="EMBL" id="OWJ84112.1"/>
    </source>
</evidence>
<keyword evidence="1" id="KW-1133">Transmembrane helix</keyword>
<feature type="transmembrane region" description="Helical" evidence="1">
    <location>
        <begin position="12"/>
        <end position="32"/>
    </location>
</feature>
<name>A0A212ARI8_9RHOB</name>
<keyword evidence="1" id="KW-0812">Transmembrane</keyword>
<accession>A0A212ARI8</accession>
<proteinExistence type="predicted"/>
<feature type="transmembrane region" description="Helical" evidence="1">
    <location>
        <begin position="124"/>
        <end position="147"/>
    </location>
</feature>
<feature type="transmembrane region" description="Helical" evidence="1">
    <location>
        <begin position="83"/>
        <end position="104"/>
    </location>
</feature>
<dbReference type="OrthoDB" id="9775975at2"/>
<organism evidence="2 3">
    <name type="scientific">Haematobacter missouriensis</name>
    <dbReference type="NCBI Taxonomy" id="366616"/>
    <lineage>
        <taxon>Bacteria</taxon>
        <taxon>Pseudomonadati</taxon>
        <taxon>Pseudomonadota</taxon>
        <taxon>Alphaproteobacteria</taxon>
        <taxon>Rhodobacterales</taxon>
        <taxon>Paracoccaceae</taxon>
        <taxon>Haematobacter</taxon>
    </lineage>
</organism>
<comment type="caution">
    <text evidence="2">The sequence shown here is derived from an EMBL/GenBank/DDBJ whole genome shotgun (WGS) entry which is preliminary data.</text>
</comment>
<reference evidence="2 3" key="1">
    <citation type="submission" date="2016-11" db="EMBL/GenBank/DDBJ databases">
        <title>Comparison of Traditional DNA-DNA Hybridization with In Silico Genomic Analysis.</title>
        <authorList>
            <person name="Nicholson A.C."/>
            <person name="Sammons S."/>
            <person name="Humrighouse B.W."/>
            <person name="Graziano J."/>
            <person name="Lasker B."/>
            <person name="Whitney A.M."/>
            <person name="Mcquiston J.R."/>
        </authorList>
    </citation>
    <scope>NUCLEOTIDE SEQUENCE [LARGE SCALE GENOMIC DNA]</scope>
    <source>
        <strain evidence="2 3">H2381</strain>
    </source>
</reference>
<sequence length="398" mass="44050">MRITIIDGFRGFFLFFMMIIHANMLLKAVAGKLNHHYFGWVEDAQGFVFISGLVVALVYGRIGIRKGEAAMATGIRKRIRTIYTHQAGLALILFVTALATQHFLGQTSPSLQPYAENPLAFLTGSLLLVTGSAHMGILPMYIIFMAATPMVLRLFHRGYLLTPITLSLILWLAAQAGIGEHMVNRAEDMLAAHGVAIRLGLFFNPLGWQLLFFSGAFFGYLLSVGRLNLSILDGRDAMGAFLLCLLAFVVLGIYDRLAFGTWLPPETLAAIMGPIDRGNLSILYVLAFAIDLFLLVWLIRAAPTCGAPVFEAMGRFVTWLFTRPALVFLGQHSLHVFSAHILIFYALDLLLMFYKPGVIMANILVLLSPLPLYAVAWAHHKHLLSEKQAKEMTSTRPA</sequence>
<dbReference type="PANTHER" id="PTHR38592">
    <property type="entry name" value="BLL4819 PROTEIN"/>
    <property type="match status" value="1"/>
</dbReference>
<feature type="transmembrane region" description="Helical" evidence="1">
    <location>
        <begin position="237"/>
        <end position="254"/>
    </location>
</feature>
<dbReference type="RefSeq" id="WP_088233656.1">
    <property type="nucleotide sequence ID" value="NZ_NIPX01000010.1"/>
</dbReference>
<feature type="transmembrane region" description="Helical" evidence="1">
    <location>
        <begin position="44"/>
        <end position="62"/>
    </location>
</feature>
<protein>
    <recommendedName>
        <fullName evidence="4">DUF1624 domain-containing protein</fullName>
    </recommendedName>
</protein>
<dbReference type="PANTHER" id="PTHR38592:SF3">
    <property type="entry name" value="BLL4819 PROTEIN"/>
    <property type="match status" value="1"/>
</dbReference>
<feature type="transmembrane region" description="Helical" evidence="1">
    <location>
        <begin position="359"/>
        <end position="378"/>
    </location>
</feature>
<evidence type="ECO:0000256" key="1">
    <source>
        <dbReference type="SAM" id="Phobius"/>
    </source>
</evidence>
<feature type="transmembrane region" description="Helical" evidence="1">
    <location>
        <begin position="320"/>
        <end position="347"/>
    </location>
</feature>
<feature type="transmembrane region" description="Helical" evidence="1">
    <location>
        <begin position="281"/>
        <end position="299"/>
    </location>
</feature>
<dbReference type="Pfam" id="PF10129">
    <property type="entry name" value="OpgC_C"/>
    <property type="match status" value="1"/>
</dbReference>
<feature type="transmembrane region" description="Helical" evidence="1">
    <location>
        <begin position="206"/>
        <end position="225"/>
    </location>
</feature>
<keyword evidence="1" id="KW-0472">Membrane</keyword>
<evidence type="ECO:0008006" key="4">
    <source>
        <dbReference type="Google" id="ProtNLM"/>
    </source>
</evidence>
<dbReference type="EMBL" id="NIPX01000010">
    <property type="protein sequence ID" value="OWJ84112.1"/>
    <property type="molecule type" value="Genomic_DNA"/>
</dbReference>
<evidence type="ECO:0000313" key="3">
    <source>
        <dbReference type="Proteomes" id="UP000196640"/>
    </source>
</evidence>
<gene>
    <name evidence="2" type="ORF">CDV52_09525</name>
</gene>
<feature type="transmembrane region" description="Helical" evidence="1">
    <location>
        <begin position="159"/>
        <end position="178"/>
    </location>
</feature>
<dbReference type="PIRSF" id="PIRSF028704">
    <property type="entry name" value="UPC028704"/>
    <property type="match status" value="1"/>
</dbReference>
<dbReference type="AlphaFoldDB" id="A0A212ARI8"/>
<dbReference type="InterPro" id="IPR014550">
    <property type="entry name" value="UCP028704_OpgC"/>
</dbReference>
<dbReference type="Proteomes" id="UP000196640">
    <property type="component" value="Unassembled WGS sequence"/>
</dbReference>